<dbReference type="STRING" id="169760.PSTEL_04120"/>
<feature type="region of interest" description="Disordered" evidence="1">
    <location>
        <begin position="162"/>
        <end position="218"/>
    </location>
</feature>
<dbReference type="HOGENOM" id="CLU_1265924_0_0_9"/>
<dbReference type="AlphaFoldDB" id="A0A089LNJ5"/>
<gene>
    <name evidence="2" type="ORF">PSTEL_04120</name>
</gene>
<keyword evidence="3" id="KW-1185">Reference proteome</keyword>
<protein>
    <submittedName>
        <fullName evidence="2">Uncharacterized protein</fullName>
    </submittedName>
</protein>
<dbReference type="Proteomes" id="UP000029507">
    <property type="component" value="Chromosome"/>
</dbReference>
<accession>A0A089LNJ5</accession>
<dbReference type="EMBL" id="CP009286">
    <property type="protein sequence ID" value="AIQ62412.1"/>
    <property type="molecule type" value="Genomic_DNA"/>
</dbReference>
<dbReference type="KEGG" id="pste:PSTEL_04120"/>
<proteinExistence type="predicted"/>
<reference evidence="2 3" key="1">
    <citation type="submission" date="2014-08" db="EMBL/GenBank/DDBJ databases">
        <title>Comparative genomics of the Paenibacillus odorifer group.</title>
        <authorList>
            <person name="den Bakker H.C."/>
            <person name="Tsai Y.-C."/>
            <person name="Martin N."/>
            <person name="Korlach J."/>
            <person name="Wiedmann M."/>
        </authorList>
    </citation>
    <scope>NUCLEOTIDE SEQUENCE [LARGE SCALE GENOMIC DNA]</scope>
    <source>
        <strain evidence="2 3">DSM 14472</strain>
    </source>
</reference>
<evidence type="ECO:0000313" key="3">
    <source>
        <dbReference type="Proteomes" id="UP000029507"/>
    </source>
</evidence>
<sequence>MELRYASRTRRGQIAYLQADVWYCRSWDKGYMLKAFESVTDAHNEVWNVQLMAAQKQKPVSTGTKPAQPMAKGAVVTGQSELRIDYIHSILPVESQKCPSCSVILHKRSVRLKIFNANHIDYIPCSVYECRSCSKRMLRKHHYNALVELHWPYRIDVLQPPKSPAKAWQQTRSKKPAVQTQGRSKGKRHTASGQPNKLFNQYGVFVPSPTGRTGYFDE</sequence>
<organism evidence="2 3">
    <name type="scientific">Paenibacillus stellifer</name>
    <dbReference type="NCBI Taxonomy" id="169760"/>
    <lineage>
        <taxon>Bacteria</taxon>
        <taxon>Bacillati</taxon>
        <taxon>Bacillota</taxon>
        <taxon>Bacilli</taxon>
        <taxon>Bacillales</taxon>
        <taxon>Paenibacillaceae</taxon>
        <taxon>Paenibacillus</taxon>
    </lineage>
</organism>
<evidence type="ECO:0000313" key="2">
    <source>
        <dbReference type="EMBL" id="AIQ62412.1"/>
    </source>
</evidence>
<name>A0A089LNJ5_9BACL</name>
<evidence type="ECO:0000256" key="1">
    <source>
        <dbReference type="SAM" id="MobiDB-lite"/>
    </source>
</evidence>